<organism evidence="2 3">
    <name type="scientific">Pleurodeles waltl</name>
    <name type="common">Iberian ribbed newt</name>
    <dbReference type="NCBI Taxonomy" id="8319"/>
    <lineage>
        <taxon>Eukaryota</taxon>
        <taxon>Metazoa</taxon>
        <taxon>Chordata</taxon>
        <taxon>Craniata</taxon>
        <taxon>Vertebrata</taxon>
        <taxon>Euteleostomi</taxon>
        <taxon>Amphibia</taxon>
        <taxon>Batrachia</taxon>
        <taxon>Caudata</taxon>
        <taxon>Salamandroidea</taxon>
        <taxon>Salamandridae</taxon>
        <taxon>Pleurodelinae</taxon>
        <taxon>Pleurodeles</taxon>
    </lineage>
</organism>
<name>A0AAV7TXQ6_PLEWA</name>
<accession>A0AAV7TXQ6</accession>
<feature type="region of interest" description="Disordered" evidence="1">
    <location>
        <begin position="1"/>
        <end position="29"/>
    </location>
</feature>
<reference evidence="2" key="1">
    <citation type="journal article" date="2022" name="bioRxiv">
        <title>Sequencing and chromosome-scale assembly of the giantPleurodeles waltlgenome.</title>
        <authorList>
            <person name="Brown T."/>
            <person name="Elewa A."/>
            <person name="Iarovenko S."/>
            <person name="Subramanian E."/>
            <person name="Araus A.J."/>
            <person name="Petzold A."/>
            <person name="Susuki M."/>
            <person name="Suzuki K.-i.T."/>
            <person name="Hayashi T."/>
            <person name="Toyoda A."/>
            <person name="Oliveira C."/>
            <person name="Osipova E."/>
            <person name="Leigh N.D."/>
            <person name="Simon A."/>
            <person name="Yun M.H."/>
        </authorList>
    </citation>
    <scope>NUCLEOTIDE SEQUENCE</scope>
    <source>
        <strain evidence="2">20211129_DDA</strain>
        <tissue evidence="2">Liver</tissue>
    </source>
</reference>
<keyword evidence="3" id="KW-1185">Reference proteome</keyword>
<proteinExistence type="predicted"/>
<sequence length="137" mass="15443">MRPGWATPQKVLPEEPENNTSFVRDERDNQSPVDFNLTTIDLSFDLYEVNDALFRPRSGKAAGPDGVPIDLFKSMPDLWGPLVTNVLRCHVGLQRTLLRIKLLSCPTVMPSPIDHLTFRMLHITMPRANLAEAAYIT</sequence>
<evidence type="ECO:0000313" key="3">
    <source>
        <dbReference type="Proteomes" id="UP001066276"/>
    </source>
</evidence>
<protein>
    <submittedName>
        <fullName evidence="2">Uncharacterized protein</fullName>
    </submittedName>
</protein>
<evidence type="ECO:0000313" key="2">
    <source>
        <dbReference type="EMBL" id="KAJ1181026.1"/>
    </source>
</evidence>
<comment type="caution">
    <text evidence="2">The sequence shown here is derived from an EMBL/GenBank/DDBJ whole genome shotgun (WGS) entry which is preliminary data.</text>
</comment>
<dbReference type="Proteomes" id="UP001066276">
    <property type="component" value="Chromosome 3_2"/>
</dbReference>
<dbReference type="AlphaFoldDB" id="A0AAV7TXQ6"/>
<dbReference type="EMBL" id="JANPWB010000006">
    <property type="protein sequence ID" value="KAJ1181026.1"/>
    <property type="molecule type" value="Genomic_DNA"/>
</dbReference>
<evidence type="ECO:0000256" key="1">
    <source>
        <dbReference type="SAM" id="MobiDB-lite"/>
    </source>
</evidence>
<gene>
    <name evidence="2" type="ORF">NDU88_006237</name>
</gene>